<proteinExistence type="inferred from homology"/>
<dbReference type="SUPFAM" id="SSF52540">
    <property type="entry name" value="P-loop containing nucleoside triphosphate hydrolases"/>
    <property type="match status" value="1"/>
</dbReference>
<evidence type="ECO:0000256" key="5">
    <source>
        <dbReference type="PROSITE-ProRule" id="PRU01091"/>
    </source>
</evidence>
<evidence type="ECO:0000256" key="4">
    <source>
        <dbReference type="ARBA" id="ARBA00023163"/>
    </source>
</evidence>
<sequence>MLGPVRVVVAGVEAGLGPARQRAVFAVLATRAGQTVSRAELVEAVWGGSAPASADGNVYTYISGLRRALRKHGHDLIDSVGNGYSMRLAARQLDVGRFEELCGQAGGLAAQGDHRGVAETLGEALVLWRGKAFAGVPGPYAEQERGRLEHARLRAVEKYAAARLELGAHVEVAAELSPLVREHPLRESLRELLMLALSRSGRHAEALDVFADTRETLLRELGIEPGPALRAAHAQVLTGGVQAAPPVARLLVKPCRAATVGDRLFVGRVAERALLRERVAEVQAGRGGVVWIEGEAGIGKSELLAVALSDVDGRGPQLGWAVADQLSRRFPLRVVHECLGLDRGADQPVHAAVERICAAGPTILVIDDLHCADDASVQLWQRLIEMTRRLPLLLVTTVEPGELSELRRQIVGDVVTLPPLRLPEVELLMSRLVGGRPGRTLRRIAARAGGNPLYLREVLNAMIVDDAVEVIDGIAHVEESHAETAPRTLVAAVERASKSLPESTKDILRWVAVLGSEARVDTIATVSERPVWYLVRAVAVAVAADVLTDDGPRLTFRLQLMRDTVYAGIAAPTRSVLHRRAAKVLADAGASESCVAEQVVAAGIDVEPWVAPWLVDNVDMLSSRTPEIAADLLELVLDSLDLGDPSREVLYTAQVRVLFRLSRDPEAQARHALAMSTDPVRSAELRQLLAAIVHRHGRRTEAVATLTEAPLPDDLPEAWRLRHKALLAHLGRDVSDLDIAEISAKAAYHEAVGDGDDFLAAHALQTRWLVDSVRREHLAALRHVDEAIHALGAEKSFAGMRFDLLDNKMFTLQNLDRLDEADQVLAAATELGDLPFGIQVAAAVHHYWRGRWDEALRCLADVTESGPSITYAGLLDAGPAKLLTHGLSALIGARRGDGAAAAAHLEAAEKFLVTTSSERENFDFLLAARALAAVQAGDQRWALDEMTPMLHPEYDGMMLRHQWLPVYVRLAMVVGDHERAEQALAIAEQEAAREQVPARAFSGLHRVLALIERDPEPGLVAVDHYRRVGRPAELAATLSDVARLFAARGDTEEARAAMTESRAIFGQLGADWDLEWTATRRIR</sequence>
<dbReference type="SUPFAM" id="SSF48452">
    <property type="entry name" value="TPR-like"/>
    <property type="match status" value="1"/>
</dbReference>
<keyword evidence="4" id="KW-0804">Transcription</keyword>
<keyword evidence="3 5" id="KW-0238">DNA-binding</keyword>
<dbReference type="InterPro" id="IPR051677">
    <property type="entry name" value="AfsR-DnrI-RedD_regulator"/>
</dbReference>
<dbReference type="InterPro" id="IPR036388">
    <property type="entry name" value="WH-like_DNA-bd_sf"/>
</dbReference>
<evidence type="ECO:0000313" key="8">
    <source>
        <dbReference type="Proteomes" id="UP000295680"/>
    </source>
</evidence>
<dbReference type="CDD" id="cd15831">
    <property type="entry name" value="BTAD"/>
    <property type="match status" value="1"/>
</dbReference>
<dbReference type="SMART" id="SM01043">
    <property type="entry name" value="BTAD"/>
    <property type="match status" value="1"/>
</dbReference>
<name>A0A4R2J8L2_9PSEU</name>
<dbReference type="Proteomes" id="UP000295680">
    <property type="component" value="Unassembled WGS sequence"/>
</dbReference>
<dbReference type="SMART" id="SM00862">
    <property type="entry name" value="Trans_reg_C"/>
    <property type="match status" value="1"/>
</dbReference>
<evidence type="ECO:0000313" key="7">
    <source>
        <dbReference type="EMBL" id="TCO52868.1"/>
    </source>
</evidence>
<evidence type="ECO:0000256" key="1">
    <source>
        <dbReference type="ARBA" id="ARBA00005820"/>
    </source>
</evidence>
<dbReference type="Gene3D" id="1.25.40.10">
    <property type="entry name" value="Tetratricopeptide repeat domain"/>
    <property type="match status" value="2"/>
</dbReference>
<dbReference type="InterPro" id="IPR001867">
    <property type="entry name" value="OmpR/PhoB-type_DNA-bd"/>
</dbReference>
<dbReference type="AlphaFoldDB" id="A0A4R2J8L2"/>
<organism evidence="7 8">
    <name type="scientific">Actinocrispum wychmicini</name>
    <dbReference type="NCBI Taxonomy" id="1213861"/>
    <lineage>
        <taxon>Bacteria</taxon>
        <taxon>Bacillati</taxon>
        <taxon>Actinomycetota</taxon>
        <taxon>Actinomycetes</taxon>
        <taxon>Pseudonocardiales</taxon>
        <taxon>Pseudonocardiaceae</taxon>
        <taxon>Actinocrispum</taxon>
    </lineage>
</organism>
<dbReference type="InterPro" id="IPR041664">
    <property type="entry name" value="AAA_16"/>
</dbReference>
<dbReference type="Gene3D" id="1.10.10.10">
    <property type="entry name" value="Winged helix-like DNA-binding domain superfamily/Winged helix DNA-binding domain"/>
    <property type="match status" value="1"/>
</dbReference>
<dbReference type="InterPro" id="IPR027417">
    <property type="entry name" value="P-loop_NTPase"/>
</dbReference>
<dbReference type="PROSITE" id="PS51755">
    <property type="entry name" value="OMPR_PHOB"/>
    <property type="match status" value="1"/>
</dbReference>
<gene>
    <name evidence="7" type="ORF">EV192_11162</name>
</gene>
<comment type="caution">
    <text evidence="7">The sequence shown here is derived from an EMBL/GenBank/DDBJ whole genome shotgun (WGS) entry which is preliminary data.</text>
</comment>
<evidence type="ECO:0000259" key="6">
    <source>
        <dbReference type="PROSITE" id="PS51755"/>
    </source>
</evidence>
<dbReference type="GO" id="GO:0006355">
    <property type="term" value="P:regulation of DNA-templated transcription"/>
    <property type="evidence" value="ECO:0007669"/>
    <property type="project" value="InterPro"/>
</dbReference>
<feature type="domain" description="OmpR/PhoB-type" evidence="6">
    <location>
        <begin position="1"/>
        <end position="88"/>
    </location>
</feature>
<protein>
    <submittedName>
        <fullName evidence="7">DNA-binding SARP family transcriptional activator</fullName>
    </submittedName>
</protein>
<dbReference type="PANTHER" id="PTHR35807:SF1">
    <property type="entry name" value="TRANSCRIPTIONAL REGULATOR REDD"/>
    <property type="match status" value="1"/>
</dbReference>
<accession>A0A4R2J8L2</accession>
<dbReference type="GO" id="GO:0003677">
    <property type="term" value="F:DNA binding"/>
    <property type="evidence" value="ECO:0007669"/>
    <property type="project" value="UniProtKB-UniRule"/>
</dbReference>
<dbReference type="InterPro" id="IPR016032">
    <property type="entry name" value="Sig_transdc_resp-reg_C-effctor"/>
</dbReference>
<dbReference type="GO" id="GO:0000160">
    <property type="term" value="P:phosphorelay signal transduction system"/>
    <property type="evidence" value="ECO:0007669"/>
    <property type="project" value="InterPro"/>
</dbReference>
<reference evidence="7 8" key="1">
    <citation type="submission" date="2019-03" db="EMBL/GenBank/DDBJ databases">
        <title>Genomic Encyclopedia of Type Strains, Phase IV (KMG-IV): sequencing the most valuable type-strain genomes for metagenomic binning, comparative biology and taxonomic classification.</title>
        <authorList>
            <person name="Goeker M."/>
        </authorList>
    </citation>
    <scope>NUCLEOTIDE SEQUENCE [LARGE SCALE GENOMIC DNA]</scope>
    <source>
        <strain evidence="7 8">DSM 45934</strain>
    </source>
</reference>
<dbReference type="PANTHER" id="PTHR35807">
    <property type="entry name" value="TRANSCRIPTIONAL REGULATOR REDD-RELATED"/>
    <property type="match status" value="1"/>
</dbReference>
<dbReference type="CDD" id="cd00383">
    <property type="entry name" value="trans_reg_C"/>
    <property type="match status" value="1"/>
</dbReference>
<evidence type="ECO:0000256" key="2">
    <source>
        <dbReference type="ARBA" id="ARBA00023015"/>
    </source>
</evidence>
<dbReference type="EMBL" id="SLWS01000011">
    <property type="protein sequence ID" value="TCO52868.1"/>
    <property type="molecule type" value="Genomic_DNA"/>
</dbReference>
<keyword evidence="2" id="KW-0805">Transcription regulation</keyword>
<dbReference type="Pfam" id="PF13191">
    <property type="entry name" value="AAA_16"/>
    <property type="match status" value="1"/>
</dbReference>
<dbReference type="InterPro" id="IPR005158">
    <property type="entry name" value="BTAD"/>
</dbReference>
<dbReference type="Pfam" id="PF00486">
    <property type="entry name" value="Trans_reg_C"/>
    <property type="match status" value="1"/>
</dbReference>
<keyword evidence="8" id="KW-1185">Reference proteome</keyword>
<feature type="DNA-binding region" description="OmpR/PhoB-type" evidence="5">
    <location>
        <begin position="1"/>
        <end position="88"/>
    </location>
</feature>
<dbReference type="InterPro" id="IPR011990">
    <property type="entry name" value="TPR-like_helical_dom_sf"/>
</dbReference>
<dbReference type="SUPFAM" id="SSF46894">
    <property type="entry name" value="C-terminal effector domain of the bipartite response regulators"/>
    <property type="match status" value="1"/>
</dbReference>
<evidence type="ECO:0000256" key="3">
    <source>
        <dbReference type="ARBA" id="ARBA00023125"/>
    </source>
</evidence>
<comment type="similarity">
    <text evidence="1">Belongs to the AfsR/DnrI/RedD regulatory family.</text>
</comment>
<dbReference type="Pfam" id="PF03704">
    <property type="entry name" value="BTAD"/>
    <property type="match status" value="1"/>
</dbReference>